<name>A0AB34J9D2_PRYPA</name>
<keyword evidence="3" id="KW-1185">Reference proteome</keyword>
<keyword evidence="1" id="KW-0812">Transmembrane</keyword>
<reference evidence="2 3" key="1">
    <citation type="journal article" date="2024" name="Science">
        <title>Giant polyketide synthase enzymes in the biosynthesis of giant marine polyether toxins.</title>
        <authorList>
            <person name="Fallon T.R."/>
            <person name="Shende V.V."/>
            <person name="Wierzbicki I.H."/>
            <person name="Pendleton A.L."/>
            <person name="Watervoot N.F."/>
            <person name="Auber R.P."/>
            <person name="Gonzalez D.J."/>
            <person name="Wisecaver J.H."/>
            <person name="Moore B.S."/>
        </authorList>
    </citation>
    <scope>NUCLEOTIDE SEQUENCE [LARGE SCALE GENOMIC DNA]</scope>
    <source>
        <strain evidence="2 3">12B1</strain>
    </source>
</reference>
<evidence type="ECO:0000313" key="2">
    <source>
        <dbReference type="EMBL" id="KAL1515070.1"/>
    </source>
</evidence>
<keyword evidence="1" id="KW-0472">Membrane</keyword>
<evidence type="ECO:0008006" key="4">
    <source>
        <dbReference type="Google" id="ProtNLM"/>
    </source>
</evidence>
<evidence type="ECO:0000313" key="3">
    <source>
        <dbReference type="Proteomes" id="UP001515480"/>
    </source>
</evidence>
<sequence length="543" mass="58111">MAGGQAGGAAAHAGVATRLSCEAMTRSMLDDPRTVPFFVYALAPPAWWKPAHADASAAPWYLPSSEEARLEALAAALAECPACCAEATCAELPLRLVERLAEGCSRREELLALRCLDALASSCGAGGALLALVPYMAERLEPIAALNLPATAELELLLLAMVGRMCGSDAARHAIVATNLPLILACYCAAGSALAGHALEALRGLAGHEALRAEWSLVQSLLSIATGGAVEERLSAVRALQTVNEQGGLHDLGEGCERLIHALEEALRAGRLPRRRRAGGAAGRGAACEADLETHDEVRWITELLGALDVCRREESSVEYRQLSMRVAAGALFSSAASRLATHMIMRWIISAALVSGVQGVYWVEYEGYDSFPGSDFLIYTHGNAETHDRFVDVPTCEDDCIQDPECHGFVTFEANCYFRGSSDTDDPAKLVEHRIAHPGSTLHVVFGRHHEPPAPPPSPPPPSPPLYPFILDVPVAEEPLFIVGAAILFVALFVVMVVICRMLCLGMTRPREPPPSHQFVRAHRVLSFKKYGRSADPAAALV</sequence>
<protein>
    <recommendedName>
        <fullName evidence="4">Apple domain-containing protein</fullName>
    </recommendedName>
</protein>
<feature type="transmembrane region" description="Helical" evidence="1">
    <location>
        <begin position="481"/>
        <end position="505"/>
    </location>
</feature>
<evidence type="ECO:0000256" key="1">
    <source>
        <dbReference type="SAM" id="Phobius"/>
    </source>
</evidence>
<dbReference type="EMBL" id="JBGBPQ010000012">
    <property type="protein sequence ID" value="KAL1515070.1"/>
    <property type="molecule type" value="Genomic_DNA"/>
</dbReference>
<dbReference type="AlphaFoldDB" id="A0AB34J9D2"/>
<proteinExistence type="predicted"/>
<keyword evidence="1" id="KW-1133">Transmembrane helix</keyword>
<comment type="caution">
    <text evidence="2">The sequence shown here is derived from an EMBL/GenBank/DDBJ whole genome shotgun (WGS) entry which is preliminary data.</text>
</comment>
<gene>
    <name evidence="2" type="ORF">AB1Y20_004135</name>
</gene>
<organism evidence="2 3">
    <name type="scientific">Prymnesium parvum</name>
    <name type="common">Toxic golden alga</name>
    <dbReference type="NCBI Taxonomy" id="97485"/>
    <lineage>
        <taxon>Eukaryota</taxon>
        <taxon>Haptista</taxon>
        <taxon>Haptophyta</taxon>
        <taxon>Prymnesiophyceae</taxon>
        <taxon>Prymnesiales</taxon>
        <taxon>Prymnesiaceae</taxon>
        <taxon>Prymnesium</taxon>
    </lineage>
</organism>
<dbReference type="Proteomes" id="UP001515480">
    <property type="component" value="Unassembled WGS sequence"/>
</dbReference>
<accession>A0AB34J9D2</accession>